<dbReference type="Proteomes" id="UP000499080">
    <property type="component" value="Unassembled WGS sequence"/>
</dbReference>
<feature type="domain" description="Mutator-like transposase" evidence="1">
    <location>
        <begin position="1"/>
        <end position="99"/>
    </location>
</feature>
<protein>
    <recommendedName>
        <fullName evidence="1">Mutator-like transposase domain-containing protein</fullName>
    </recommendedName>
</protein>
<proteinExistence type="predicted"/>
<dbReference type="EMBL" id="BGPR01143197">
    <property type="protein sequence ID" value="GBN71889.1"/>
    <property type="molecule type" value="Genomic_DNA"/>
</dbReference>
<organism evidence="2 3">
    <name type="scientific">Araneus ventricosus</name>
    <name type="common">Orbweaver spider</name>
    <name type="synonym">Epeira ventricosa</name>
    <dbReference type="NCBI Taxonomy" id="182803"/>
    <lineage>
        <taxon>Eukaryota</taxon>
        <taxon>Metazoa</taxon>
        <taxon>Ecdysozoa</taxon>
        <taxon>Arthropoda</taxon>
        <taxon>Chelicerata</taxon>
        <taxon>Arachnida</taxon>
        <taxon>Araneae</taxon>
        <taxon>Araneomorphae</taxon>
        <taxon>Entelegynae</taxon>
        <taxon>Araneoidea</taxon>
        <taxon>Araneidae</taxon>
        <taxon>Araneus</taxon>
    </lineage>
</organism>
<dbReference type="OrthoDB" id="6434791at2759"/>
<evidence type="ECO:0000259" key="1">
    <source>
        <dbReference type="Pfam" id="PF20700"/>
    </source>
</evidence>
<dbReference type="Pfam" id="PF20700">
    <property type="entry name" value="Mutator"/>
    <property type="match status" value="1"/>
</dbReference>
<dbReference type="InterPro" id="IPR049012">
    <property type="entry name" value="Mutator_transp_dom"/>
</dbReference>
<reference evidence="2 3" key="1">
    <citation type="journal article" date="2019" name="Sci. Rep.">
        <title>Orb-weaving spider Araneus ventricosus genome elucidates the spidroin gene catalogue.</title>
        <authorList>
            <person name="Kono N."/>
            <person name="Nakamura H."/>
            <person name="Ohtoshi R."/>
            <person name="Moran D.A.P."/>
            <person name="Shinohara A."/>
            <person name="Yoshida Y."/>
            <person name="Fujiwara M."/>
            <person name="Mori M."/>
            <person name="Tomita M."/>
            <person name="Arakawa K."/>
        </authorList>
    </citation>
    <scope>NUCLEOTIDE SEQUENCE [LARGE SCALE GENOMIC DNA]</scope>
</reference>
<comment type="caution">
    <text evidence="2">The sequence shown here is derived from an EMBL/GenBank/DDBJ whole genome shotgun (WGS) entry which is preliminary data.</text>
</comment>
<name>A0A4Y2R9E0_ARAVE</name>
<keyword evidence="3" id="KW-1185">Reference proteome</keyword>
<evidence type="ECO:0000313" key="3">
    <source>
        <dbReference type="Proteomes" id="UP000499080"/>
    </source>
</evidence>
<evidence type="ECO:0000313" key="2">
    <source>
        <dbReference type="EMBL" id="GBN71889.1"/>
    </source>
</evidence>
<dbReference type="AlphaFoldDB" id="A0A4Y2R9E0"/>
<sequence>MKISKEKCLNHVAKRLGTGLRNKVKEWQSKGVTIGGRKEGSLKVSTILKLTNFYRKAIKDNVPDVQKMKTAIFAALFHTSSTNKASKHNKCPTGVTSWCSYQRALANNEMVFNKKYTIDAF</sequence>
<accession>A0A4Y2R9E0</accession>
<gene>
    <name evidence="2" type="ORF">AVEN_97339_1</name>
</gene>